<dbReference type="EMBL" id="DF974449">
    <property type="protein sequence ID" value="GAU48618.1"/>
    <property type="molecule type" value="Genomic_DNA"/>
</dbReference>
<name>A0A2Z6NWV0_TRISU</name>
<evidence type="ECO:0000313" key="1">
    <source>
        <dbReference type="EMBL" id="GAU48618.1"/>
    </source>
</evidence>
<evidence type="ECO:0008006" key="3">
    <source>
        <dbReference type="Google" id="ProtNLM"/>
    </source>
</evidence>
<dbReference type="AlphaFoldDB" id="A0A2Z6NWV0"/>
<keyword evidence="2" id="KW-1185">Reference proteome</keyword>
<accession>A0A2Z6NWV0</accession>
<dbReference type="PANTHER" id="PTHR47074">
    <property type="entry name" value="BNAC02G40300D PROTEIN"/>
    <property type="match status" value="1"/>
</dbReference>
<gene>
    <name evidence="1" type="ORF">TSUD_133490</name>
</gene>
<reference evidence="2" key="1">
    <citation type="journal article" date="2017" name="Front. Plant Sci.">
        <title>Climate Clever Clovers: New Paradigm to Reduce the Environmental Footprint of Ruminants by Breeding Low Methanogenic Forages Utilizing Haplotype Variation.</title>
        <authorList>
            <person name="Kaur P."/>
            <person name="Appels R."/>
            <person name="Bayer P.E."/>
            <person name="Keeble-Gagnere G."/>
            <person name="Wang J."/>
            <person name="Hirakawa H."/>
            <person name="Shirasawa K."/>
            <person name="Vercoe P."/>
            <person name="Stefanova K."/>
            <person name="Durmic Z."/>
            <person name="Nichols P."/>
            <person name="Revell C."/>
            <person name="Isobe S.N."/>
            <person name="Edwards D."/>
            <person name="Erskine W."/>
        </authorList>
    </citation>
    <scope>NUCLEOTIDE SEQUENCE [LARGE SCALE GENOMIC DNA]</scope>
    <source>
        <strain evidence="2">cv. Daliak</strain>
    </source>
</reference>
<proteinExistence type="predicted"/>
<dbReference type="InterPro" id="IPR052929">
    <property type="entry name" value="RNase_H-like_EbsB-rel"/>
</dbReference>
<dbReference type="PANTHER" id="PTHR47074:SF11">
    <property type="entry name" value="REVERSE TRANSCRIPTASE-LIKE PROTEIN"/>
    <property type="match status" value="1"/>
</dbReference>
<protein>
    <recommendedName>
        <fullName evidence="3">RNase H type-1 domain-containing protein</fullName>
    </recommendedName>
</protein>
<organism evidence="1 2">
    <name type="scientific">Trifolium subterraneum</name>
    <name type="common">Subterranean clover</name>
    <dbReference type="NCBI Taxonomy" id="3900"/>
    <lineage>
        <taxon>Eukaryota</taxon>
        <taxon>Viridiplantae</taxon>
        <taxon>Streptophyta</taxon>
        <taxon>Embryophyta</taxon>
        <taxon>Tracheophyta</taxon>
        <taxon>Spermatophyta</taxon>
        <taxon>Magnoliopsida</taxon>
        <taxon>eudicotyledons</taxon>
        <taxon>Gunneridae</taxon>
        <taxon>Pentapetalae</taxon>
        <taxon>rosids</taxon>
        <taxon>fabids</taxon>
        <taxon>Fabales</taxon>
        <taxon>Fabaceae</taxon>
        <taxon>Papilionoideae</taxon>
        <taxon>50 kb inversion clade</taxon>
        <taxon>NPAAA clade</taxon>
        <taxon>Hologalegina</taxon>
        <taxon>IRL clade</taxon>
        <taxon>Trifolieae</taxon>
        <taxon>Trifolium</taxon>
    </lineage>
</organism>
<dbReference type="Proteomes" id="UP000242715">
    <property type="component" value="Unassembled WGS sequence"/>
</dbReference>
<sequence length="204" mass="23561">MWDREKIESLFPLHIANRNIDIPLFDAIEKDKLIWVDSLYGHCSVKSGYNLIIQARQAAGLDQIILPQLQNCSTAGEVIREVCSAKDAQTAGVFSVLLWVLWNNRNNNVRNDLREPGRGLGMKTRLMWEERNSVNQLQQQRQTADHQQPLMWQKPPIGWHKCNVDAGFHKNLNKTIFGWCLRDHLGRFVIAGRNGTPRILQCYF</sequence>
<evidence type="ECO:0000313" key="2">
    <source>
        <dbReference type="Proteomes" id="UP000242715"/>
    </source>
</evidence>
<dbReference type="OrthoDB" id="1938822at2759"/>